<organism evidence="1 2">
    <name type="scientific">Streptomyces cacaoi</name>
    <dbReference type="NCBI Taxonomy" id="1898"/>
    <lineage>
        <taxon>Bacteria</taxon>
        <taxon>Bacillati</taxon>
        <taxon>Actinomycetota</taxon>
        <taxon>Actinomycetes</taxon>
        <taxon>Kitasatosporales</taxon>
        <taxon>Streptomycetaceae</taxon>
        <taxon>Streptomyces</taxon>
    </lineage>
</organism>
<dbReference type="AlphaFoldDB" id="A0A4Y3QZL2"/>
<accession>A0A4Y3QZL2</accession>
<name>A0A4Y3QZL2_STRCI</name>
<sequence>MIMHPDTLRGLVAQYETLRHYAGDGDEQRRRDLADVTYTLCVSTGTRDVNDALAAARAHIRAHRAPA</sequence>
<dbReference type="EMBL" id="BJMM01000009">
    <property type="protein sequence ID" value="GEB49878.1"/>
    <property type="molecule type" value="Genomic_DNA"/>
</dbReference>
<reference evidence="1 2" key="1">
    <citation type="submission" date="2019-06" db="EMBL/GenBank/DDBJ databases">
        <title>Whole genome shotgun sequence of Streptomyces cacaoi subsp. cacaoi NBRC 12748.</title>
        <authorList>
            <person name="Hosoyama A."/>
            <person name="Uohara A."/>
            <person name="Ohji S."/>
            <person name="Ichikawa N."/>
        </authorList>
    </citation>
    <scope>NUCLEOTIDE SEQUENCE [LARGE SCALE GENOMIC DNA]</scope>
    <source>
        <strain evidence="1 2">NBRC 12748</strain>
    </source>
</reference>
<protein>
    <recommendedName>
        <fullName evidence="3">DUF5133 domain-containing protein</fullName>
    </recommendedName>
</protein>
<dbReference type="InterPro" id="IPR033457">
    <property type="entry name" value="DUF5133"/>
</dbReference>
<proteinExistence type="predicted"/>
<dbReference type="OrthoDB" id="4320263at2"/>
<evidence type="ECO:0008006" key="3">
    <source>
        <dbReference type="Google" id="ProtNLM"/>
    </source>
</evidence>
<gene>
    <name evidence="1" type="ORF">SCA03_24290</name>
</gene>
<dbReference type="Proteomes" id="UP000319210">
    <property type="component" value="Unassembled WGS sequence"/>
</dbReference>
<evidence type="ECO:0000313" key="1">
    <source>
        <dbReference type="EMBL" id="GEB49878.1"/>
    </source>
</evidence>
<dbReference type="Pfam" id="PF17196">
    <property type="entry name" value="DUF5133"/>
    <property type="match status" value="1"/>
</dbReference>
<dbReference type="RefSeq" id="WP_078874806.1">
    <property type="nucleotide sequence ID" value="NZ_BJMM01000009.1"/>
</dbReference>
<comment type="caution">
    <text evidence="1">The sequence shown here is derived from an EMBL/GenBank/DDBJ whole genome shotgun (WGS) entry which is preliminary data.</text>
</comment>
<keyword evidence="2" id="KW-1185">Reference proteome</keyword>
<evidence type="ECO:0000313" key="2">
    <source>
        <dbReference type="Proteomes" id="UP000319210"/>
    </source>
</evidence>